<evidence type="ECO:0000256" key="2">
    <source>
        <dbReference type="ARBA" id="ARBA00022475"/>
    </source>
</evidence>
<dbReference type="EMBL" id="FPHG01000037">
    <property type="protein sequence ID" value="SFV58678.1"/>
    <property type="molecule type" value="Genomic_DNA"/>
</dbReference>
<dbReference type="SUPFAM" id="SSF109998">
    <property type="entry name" value="Triger factor/SurA peptide-binding domain-like"/>
    <property type="match status" value="1"/>
</dbReference>
<protein>
    <submittedName>
        <fullName evidence="10">Peptidyl-prolyl cis-trans isomerase PpiD</fullName>
        <ecNumber evidence="10">5.2.1.8</ecNumber>
    </submittedName>
</protein>
<evidence type="ECO:0000256" key="3">
    <source>
        <dbReference type="ARBA" id="ARBA00022692"/>
    </source>
</evidence>
<dbReference type="InterPro" id="IPR027304">
    <property type="entry name" value="Trigger_fact/SurA_dom_sf"/>
</dbReference>
<dbReference type="Pfam" id="PF13145">
    <property type="entry name" value="Rotamase_2"/>
    <property type="match status" value="1"/>
</dbReference>
<dbReference type="Pfam" id="PF13624">
    <property type="entry name" value="SurA_N_3"/>
    <property type="match status" value="1"/>
</dbReference>
<keyword evidence="2" id="KW-1003">Cell membrane</keyword>
<keyword evidence="3 8" id="KW-0812">Transmembrane</keyword>
<sequence length="488" mass="56157">MISWMQKHNKYLIVTIWIATIAFIGAGFVGWGSYQYGSKASNIAEVGNIKITQAQLDMSYRNIYQRYNQQMQGQLDDKKAKELGLIKQAFNSLETQAKLLNLSNEFGIIVSDNELSDKIASIPSFQTNGHFDKDIYTSYLNSQRLKAKTFEEVMRNELVIEKTLSLLNVAPLKSENNIIKNIMGISDKISYKVIDKADINIDVNETSLKAYWEQNKFLYMTQTKYKLDLLWTNTDNITVTDKEIEDFYGTNSFNYTDKDGKQLLLSDAKSSVVNDLKLKKAKKDAQKRYIAFKKDKLKKSESVTININDMMLSDEVWKEIEAKNINSILKAKILGNRYVSVKIIEKIEPREMTFSEAEKSVKEAYIEEEKNKELKNLAQNTLKDFNKSNPIVSDFIQIDSKNALQGLTIDETRSFIQQLFISQKENDIISLQDKSIVYNILEQKIDSSDIKDDVVKNITKQIKQQDFESNLIDSLGKKYKTKMFVKGL</sequence>
<evidence type="ECO:0000256" key="1">
    <source>
        <dbReference type="ARBA" id="ARBA00004401"/>
    </source>
</evidence>
<dbReference type="PANTHER" id="PTHR47529:SF1">
    <property type="entry name" value="PERIPLASMIC CHAPERONE PPID"/>
    <property type="match status" value="1"/>
</dbReference>
<dbReference type="PANTHER" id="PTHR47529">
    <property type="entry name" value="PEPTIDYL-PROLYL CIS-TRANS ISOMERASE D"/>
    <property type="match status" value="1"/>
</dbReference>
<keyword evidence="4 8" id="KW-1133">Transmembrane helix</keyword>
<evidence type="ECO:0000313" key="10">
    <source>
        <dbReference type="EMBL" id="SFV58678.1"/>
    </source>
</evidence>
<organism evidence="10">
    <name type="scientific">hydrothermal vent metagenome</name>
    <dbReference type="NCBI Taxonomy" id="652676"/>
    <lineage>
        <taxon>unclassified sequences</taxon>
        <taxon>metagenomes</taxon>
        <taxon>ecological metagenomes</taxon>
    </lineage>
</organism>
<feature type="transmembrane region" description="Helical" evidence="8">
    <location>
        <begin position="12"/>
        <end position="34"/>
    </location>
</feature>
<name>A0A1W1BYK5_9ZZZZ</name>
<proteinExistence type="inferred from homology"/>
<dbReference type="InterPro" id="IPR052029">
    <property type="entry name" value="PpiD_chaperone"/>
</dbReference>
<dbReference type="GO" id="GO:0003755">
    <property type="term" value="F:peptidyl-prolyl cis-trans isomerase activity"/>
    <property type="evidence" value="ECO:0007669"/>
    <property type="project" value="UniProtKB-EC"/>
</dbReference>
<gene>
    <name evidence="10" type="ORF">MNB_SV-9-1127</name>
</gene>
<keyword evidence="5 8" id="KW-0472">Membrane</keyword>
<dbReference type="EC" id="5.2.1.8" evidence="10"/>
<evidence type="ECO:0000256" key="5">
    <source>
        <dbReference type="ARBA" id="ARBA00023136"/>
    </source>
</evidence>
<comment type="subcellular location">
    <subcellularLocation>
        <location evidence="1">Cell membrane</location>
        <topology evidence="1">Single-pass type II membrane protein</topology>
    </subcellularLocation>
</comment>
<evidence type="ECO:0000256" key="4">
    <source>
        <dbReference type="ARBA" id="ARBA00022989"/>
    </source>
</evidence>
<dbReference type="AlphaFoldDB" id="A0A1W1BYK5"/>
<dbReference type="GO" id="GO:0005886">
    <property type="term" value="C:plasma membrane"/>
    <property type="evidence" value="ECO:0007669"/>
    <property type="project" value="UniProtKB-SubCell"/>
</dbReference>
<evidence type="ECO:0000256" key="6">
    <source>
        <dbReference type="ARBA" id="ARBA00023186"/>
    </source>
</evidence>
<accession>A0A1W1BYK5</accession>
<evidence type="ECO:0000259" key="9">
    <source>
        <dbReference type="Pfam" id="PF13145"/>
    </source>
</evidence>
<feature type="domain" description="PpiC" evidence="9">
    <location>
        <begin position="239"/>
        <end position="358"/>
    </location>
</feature>
<dbReference type="InterPro" id="IPR000297">
    <property type="entry name" value="PPIase_PpiC"/>
</dbReference>
<evidence type="ECO:0000256" key="7">
    <source>
        <dbReference type="ARBA" id="ARBA00038408"/>
    </source>
</evidence>
<keyword evidence="6" id="KW-0143">Chaperone</keyword>
<keyword evidence="10" id="KW-0413">Isomerase</keyword>
<comment type="similarity">
    <text evidence="7">Belongs to the PpiD chaperone family.</text>
</comment>
<evidence type="ECO:0000256" key="8">
    <source>
        <dbReference type="SAM" id="Phobius"/>
    </source>
</evidence>
<reference evidence="10" key="1">
    <citation type="submission" date="2016-10" db="EMBL/GenBank/DDBJ databases">
        <authorList>
            <person name="de Groot N.N."/>
        </authorList>
    </citation>
    <scope>NUCLEOTIDE SEQUENCE</scope>
</reference>